<name>A0A0G1XZI9_9BACT</name>
<feature type="transmembrane region" description="Helical" evidence="3">
    <location>
        <begin position="62"/>
        <end position="85"/>
    </location>
</feature>
<reference evidence="5 6" key="1">
    <citation type="journal article" date="2015" name="Nature">
        <title>rRNA introns, odd ribosomes, and small enigmatic genomes across a large radiation of phyla.</title>
        <authorList>
            <person name="Brown C.T."/>
            <person name="Hug L.A."/>
            <person name="Thomas B.C."/>
            <person name="Sharon I."/>
            <person name="Castelle C.J."/>
            <person name="Singh A."/>
            <person name="Wilkins M.J."/>
            <person name="Williams K.H."/>
            <person name="Banfield J.F."/>
        </authorList>
    </citation>
    <scope>NUCLEOTIDE SEQUENCE [LARGE SCALE GENOMIC DNA]</scope>
</reference>
<comment type="caution">
    <text evidence="5">The sequence shown here is derived from an EMBL/GenBank/DDBJ whole genome shotgun (WGS) entry which is preliminary data.</text>
</comment>
<organism evidence="5 6">
    <name type="scientific">Candidatus Giovannonibacteria bacterium GW2011_GWA2_53_7</name>
    <dbReference type="NCBI Taxonomy" id="1618650"/>
    <lineage>
        <taxon>Bacteria</taxon>
        <taxon>Candidatus Giovannoniibacteriota</taxon>
    </lineage>
</organism>
<feature type="region of interest" description="Disordered" evidence="2">
    <location>
        <begin position="229"/>
        <end position="252"/>
    </location>
</feature>
<protein>
    <recommendedName>
        <fullName evidence="4">DUF5667 domain-containing protein</fullName>
    </recommendedName>
</protein>
<keyword evidence="3" id="KW-1133">Transmembrane helix</keyword>
<evidence type="ECO:0000313" key="5">
    <source>
        <dbReference type="EMBL" id="KKW36588.1"/>
    </source>
</evidence>
<evidence type="ECO:0000259" key="4">
    <source>
        <dbReference type="Pfam" id="PF18915"/>
    </source>
</evidence>
<evidence type="ECO:0000256" key="1">
    <source>
        <dbReference type="PROSITE-ProRule" id="PRU00339"/>
    </source>
</evidence>
<sequence>MQPLNDDDMEEHDQLTNIEHESIRMYVRRFMAEHPPRAPFHIRALDWGEAAFLGSHTSGTFAYARFAGAAFAVVLFVGFGTSYAAQSALPGQALYGVKVNVNEKVAGALAITPVSRAQFSAQLTERRLEEAEMLAAANELSPEISVEIQSRIEETTTSFNSHVADLAEWGDGTVAAADAQSDMEAKLTAHANVLVALTTTVPDTKDALAPIISAVETHVATARDARSSVTASLTTRASEGGAPVRAAADRKKESAKEALERVRMLASEREAGASASSSAAIAERASEVEEAVQQGEAYLQTGEYERADEAFQGAIRAATQTETEAAISLELKKILPAFPLEATTTIGVEVNVGVSVGGVLGTTTSRGGEDEKKMR</sequence>
<evidence type="ECO:0000256" key="3">
    <source>
        <dbReference type="SAM" id="Phobius"/>
    </source>
</evidence>
<dbReference type="InterPro" id="IPR019734">
    <property type="entry name" value="TPR_rpt"/>
</dbReference>
<dbReference type="PROSITE" id="PS50005">
    <property type="entry name" value="TPR"/>
    <property type="match status" value="1"/>
</dbReference>
<keyword evidence="1" id="KW-0802">TPR repeat</keyword>
<evidence type="ECO:0000256" key="2">
    <source>
        <dbReference type="SAM" id="MobiDB-lite"/>
    </source>
</evidence>
<feature type="domain" description="DUF5667" evidence="4">
    <location>
        <begin position="88"/>
        <end position="202"/>
    </location>
</feature>
<keyword evidence="3" id="KW-0812">Transmembrane</keyword>
<keyword evidence="3" id="KW-0472">Membrane</keyword>
<evidence type="ECO:0000313" key="6">
    <source>
        <dbReference type="Proteomes" id="UP000034290"/>
    </source>
</evidence>
<gene>
    <name evidence="5" type="ORF">UY81_C0021G0011</name>
</gene>
<dbReference type="Pfam" id="PF18915">
    <property type="entry name" value="DUF5667"/>
    <property type="match status" value="1"/>
</dbReference>
<dbReference type="AlphaFoldDB" id="A0A0G1XZI9"/>
<dbReference type="InterPro" id="IPR043725">
    <property type="entry name" value="DUF5667"/>
</dbReference>
<dbReference type="Proteomes" id="UP000034290">
    <property type="component" value="Unassembled WGS sequence"/>
</dbReference>
<accession>A0A0G1XZI9</accession>
<feature type="repeat" description="TPR" evidence="1">
    <location>
        <begin position="288"/>
        <end position="321"/>
    </location>
</feature>
<dbReference type="EMBL" id="LCRM01000021">
    <property type="protein sequence ID" value="KKW36588.1"/>
    <property type="molecule type" value="Genomic_DNA"/>
</dbReference>
<proteinExistence type="predicted"/>